<dbReference type="FunFam" id="3.40.50.300:FF:001425">
    <property type="entry name" value="Dynamin GTPase, putative"/>
    <property type="match status" value="1"/>
</dbReference>
<dbReference type="GO" id="GO:0048312">
    <property type="term" value="P:intracellular distribution of mitochondria"/>
    <property type="evidence" value="ECO:0007669"/>
    <property type="project" value="TreeGrafter"/>
</dbReference>
<protein>
    <recommendedName>
        <fullName evidence="7">GED domain-containing protein</fullName>
    </recommendedName>
</protein>
<dbReference type="PANTHER" id="PTHR11566">
    <property type="entry name" value="DYNAMIN"/>
    <property type="match status" value="1"/>
</dbReference>
<dbReference type="GO" id="GO:0016559">
    <property type="term" value="P:peroxisome fission"/>
    <property type="evidence" value="ECO:0007669"/>
    <property type="project" value="TreeGrafter"/>
</dbReference>
<dbReference type="GO" id="GO:0005739">
    <property type="term" value="C:mitochondrion"/>
    <property type="evidence" value="ECO:0007669"/>
    <property type="project" value="TreeGrafter"/>
</dbReference>
<evidence type="ECO:0000313" key="5">
    <source>
        <dbReference type="EMBL" id="KAF2166820.1"/>
    </source>
</evidence>
<name>A0A6A6CKY6_ZASCE</name>
<dbReference type="GO" id="GO:0006897">
    <property type="term" value="P:endocytosis"/>
    <property type="evidence" value="ECO:0007669"/>
    <property type="project" value="TreeGrafter"/>
</dbReference>
<dbReference type="OrthoDB" id="415706at2759"/>
<dbReference type="InterPro" id="IPR000375">
    <property type="entry name" value="Dynamin_stalk"/>
</dbReference>
<evidence type="ECO:0000256" key="1">
    <source>
        <dbReference type="ARBA" id="ARBA00022741"/>
    </source>
</evidence>
<dbReference type="InterPro" id="IPR030381">
    <property type="entry name" value="G_DYNAMIN_dom"/>
</dbReference>
<dbReference type="GO" id="GO:0008017">
    <property type="term" value="F:microtubule binding"/>
    <property type="evidence" value="ECO:0007669"/>
    <property type="project" value="TreeGrafter"/>
</dbReference>
<dbReference type="CDD" id="cd08771">
    <property type="entry name" value="DLP_1"/>
    <property type="match status" value="1"/>
</dbReference>
<dbReference type="InterPro" id="IPR027417">
    <property type="entry name" value="P-loop_NTPase"/>
</dbReference>
<dbReference type="InterPro" id="IPR020850">
    <property type="entry name" value="GED_dom"/>
</dbReference>
<dbReference type="PANTHER" id="PTHR11566:SF66">
    <property type="entry name" value="INTERFERON-INDUCED GTP-BINDING PROTEIN MX"/>
    <property type="match status" value="1"/>
</dbReference>
<feature type="domain" description="Dynamin-type G" evidence="4">
    <location>
        <begin position="51"/>
        <end position="350"/>
    </location>
</feature>
<sequence>MVRKKASQVDAMSDDGQAPTTTISLNDLLGDECVNALDLVDELRSCGLDSIFQLPQLVVCGDQSAGKSSVLEALTEVPFPTKENLCTRFATQIVIRRSSSEAIRTKIIPDDRLGPQEKAHMGEFDRTIQDFAELPALIDAATEHMGLNKPIQAQGKTNTNSSKQKFKAFSRNVLSVEIEGPDRRPLTLVDLPGWINTPTMHHTEEDMKLIQQLIGDYIKQERTVILAVISAKSDLATQTILTKCQEVDPNGRRTLGIITKPDTVPAGSDSEKDWLEVARNRNIPLELGWHILKNRSYEERRVSFESRNKIEKDFFKRGAYKTIPPNAKGIDALGERVSELLYDILKRELPKLLTEADARYHETVNELKQLGQQRSTLDEQRKVLTSASVDFFQIVQNAYDGSFKGAFFGNRSLEGYRFLRSTVAGYQEEFTAQMQMYGAKFRIYETQDSGGTHKPDSIERTLSEQYKFARKLQKEMKRGEVDEWAMSVYLSTRGLDLPGTFDSALVGRLFQEMSAHWDEIAQEHITIIDTLCRQLVKAAIHFATSDDLAKNIWKRLDLVLKRRFGNAHRELKRLIDDKNGPLTIYDPYYADTVQRLHDHKINNELEQAKALAVHPPANATSTTVFGLQHQSQPLQQMRKLDNNVLAARKAVDHMIVILNKRLETFAENVTQQVIERNLLKDLAEATFSPKIVQKYTDEMVSELAVESKFVTLKRTQLEHYRGILEKSKNAVDKLLNPHKRRATELLEDEDDPSVPYSKRAALE</sequence>
<dbReference type="GO" id="GO:0005874">
    <property type="term" value="C:microtubule"/>
    <property type="evidence" value="ECO:0007669"/>
    <property type="project" value="TreeGrafter"/>
</dbReference>
<proteinExistence type="predicted"/>
<evidence type="ECO:0000259" key="4">
    <source>
        <dbReference type="PROSITE" id="PS51718"/>
    </source>
</evidence>
<evidence type="ECO:0000259" key="3">
    <source>
        <dbReference type="PROSITE" id="PS51388"/>
    </source>
</evidence>
<dbReference type="InterPro" id="IPR022812">
    <property type="entry name" value="Dynamin"/>
</dbReference>
<keyword evidence="6" id="KW-1185">Reference proteome</keyword>
<dbReference type="GeneID" id="54566033"/>
<dbReference type="RefSeq" id="XP_033667709.1">
    <property type="nucleotide sequence ID" value="XM_033812761.1"/>
</dbReference>
<accession>A0A6A6CKY6</accession>
<evidence type="ECO:0000313" key="6">
    <source>
        <dbReference type="Proteomes" id="UP000799537"/>
    </source>
</evidence>
<dbReference type="GO" id="GO:0016020">
    <property type="term" value="C:membrane"/>
    <property type="evidence" value="ECO:0007669"/>
    <property type="project" value="TreeGrafter"/>
</dbReference>
<dbReference type="Pfam" id="PF00350">
    <property type="entry name" value="Dynamin_N"/>
    <property type="match status" value="1"/>
</dbReference>
<dbReference type="PRINTS" id="PR00195">
    <property type="entry name" value="DYNAMIN"/>
</dbReference>
<dbReference type="InterPro" id="IPR001401">
    <property type="entry name" value="Dynamin_GTPase"/>
</dbReference>
<dbReference type="EMBL" id="ML993595">
    <property type="protein sequence ID" value="KAF2166820.1"/>
    <property type="molecule type" value="Genomic_DNA"/>
</dbReference>
<dbReference type="GO" id="GO:0000266">
    <property type="term" value="P:mitochondrial fission"/>
    <property type="evidence" value="ECO:0007669"/>
    <property type="project" value="TreeGrafter"/>
</dbReference>
<dbReference type="AlphaFoldDB" id="A0A6A6CKY6"/>
<dbReference type="Gene3D" id="3.40.50.300">
    <property type="entry name" value="P-loop containing nucleotide triphosphate hydrolases"/>
    <property type="match status" value="1"/>
</dbReference>
<gene>
    <name evidence="5" type="ORF">M409DRAFT_54601</name>
</gene>
<dbReference type="PROSITE" id="PS51718">
    <property type="entry name" value="G_DYNAMIN_2"/>
    <property type="match status" value="1"/>
</dbReference>
<dbReference type="Pfam" id="PF01031">
    <property type="entry name" value="Dynamin_M"/>
    <property type="match status" value="1"/>
</dbReference>
<dbReference type="SUPFAM" id="SSF52540">
    <property type="entry name" value="P-loop containing nucleoside triphosphate hydrolases"/>
    <property type="match status" value="1"/>
</dbReference>
<dbReference type="GO" id="GO:0003924">
    <property type="term" value="F:GTPase activity"/>
    <property type="evidence" value="ECO:0007669"/>
    <property type="project" value="InterPro"/>
</dbReference>
<reference evidence="5" key="1">
    <citation type="journal article" date="2020" name="Stud. Mycol.">
        <title>101 Dothideomycetes genomes: a test case for predicting lifestyles and emergence of pathogens.</title>
        <authorList>
            <person name="Haridas S."/>
            <person name="Albert R."/>
            <person name="Binder M."/>
            <person name="Bloem J."/>
            <person name="Labutti K."/>
            <person name="Salamov A."/>
            <person name="Andreopoulos B."/>
            <person name="Baker S."/>
            <person name="Barry K."/>
            <person name="Bills G."/>
            <person name="Bluhm B."/>
            <person name="Cannon C."/>
            <person name="Castanera R."/>
            <person name="Culley D."/>
            <person name="Daum C."/>
            <person name="Ezra D."/>
            <person name="Gonzalez J."/>
            <person name="Henrissat B."/>
            <person name="Kuo A."/>
            <person name="Liang C."/>
            <person name="Lipzen A."/>
            <person name="Lutzoni F."/>
            <person name="Magnuson J."/>
            <person name="Mondo S."/>
            <person name="Nolan M."/>
            <person name="Ohm R."/>
            <person name="Pangilinan J."/>
            <person name="Park H.-J."/>
            <person name="Ramirez L."/>
            <person name="Alfaro M."/>
            <person name="Sun H."/>
            <person name="Tritt A."/>
            <person name="Yoshinaga Y."/>
            <person name="Zwiers L.-H."/>
            <person name="Turgeon B."/>
            <person name="Goodwin S."/>
            <person name="Spatafora J."/>
            <person name="Crous P."/>
            <person name="Grigoriev I."/>
        </authorList>
    </citation>
    <scope>NUCLEOTIDE SEQUENCE</scope>
    <source>
        <strain evidence="5">ATCC 36951</strain>
    </source>
</reference>
<evidence type="ECO:0008006" key="7">
    <source>
        <dbReference type="Google" id="ProtNLM"/>
    </source>
</evidence>
<feature type="domain" description="GED" evidence="3">
    <location>
        <begin position="647"/>
        <end position="739"/>
    </location>
</feature>
<keyword evidence="2" id="KW-0342">GTP-binding</keyword>
<dbReference type="SMART" id="SM00053">
    <property type="entry name" value="DYNc"/>
    <property type="match status" value="1"/>
</dbReference>
<keyword evidence="1" id="KW-0547">Nucleotide-binding</keyword>
<dbReference type="Proteomes" id="UP000799537">
    <property type="component" value="Unassembled WGS sequence"/>
</dbReference>
<evidence type="ECO:0000256" key="2">
    <source>
        <dbReference type="ARBA" id="ARBA00023134"/>
    </source>
</evidence>
<organism evidence="5 6">
    <name type="scientific">Zasmidium cellare ATCC 36951</name>
    <dbReference type="NCBI Taxonomy" id="1080233"/>
    <lineage>
        <taxon>Eukaryota</taxon>
        <taxon>Fungi</taxon>
        <taxon>Dikarya</taxon>
        <taxon>Ascomycota</taxon>
        <taxon>Pezizomycotina</taxon>
        <taxon>Dothideomycetes</taxon>
        <taxon>Dothideomycetidae</taxon>
        <taxon>Mycosphaerellales</taxon>
        <taxon>Mycosphaerellaceae</taxon>
        <taxon>Zasmidium</taxon>
    </lineage>
</organism>
<dbReference type="InterPro" id="IPR045063">
    <property type="entry name" value="Dynamin_N"/>
</dbReference>
<dbReference type="PROSITE" id="PS51388">
    <property type="entry name" value="GED"/>
    <property type="match status" value="1"/>
</dbReference>
<dbReference type="GO" id="GO:0005525">
    <property type="term" value="F:GTP binding"/>
    <property type="evidence" value="ECO:0007669"/>
    <property type="project" value="InterPro"/>
</dbReference>